<evidence type="ECO:0008006" key="4">
    <source>
        <dbReference type="Google" id="ProtNLM"/>
    </source>
</evidence>
<keyword evidence="1" id="KW-0732">Signal</keyword>
<dbReference type="PANTHER" id="PTHR33880">
    <property type="entry name" value="EXPRESSED PROTEIN"/>
    <property type="match status" value="1"/>
</dbReference>
<organism evidence="2 3">
    <name type="scientific">Flemingia macrophylla</name>
    <dbReference type="NCBI Taxonomy" id="520843"/>
    <lineage>
        <taxon>Eukaryota</taxon>
        <taxon>Viridiplantae</taxon>
        <taxon>Streptophyta</taxon>
        <taxon>Embryophyta</taxon>
        <taxon>Tracheophyta</taxon>
        <taxon>Spermatophyta</taxon>
        <taxon>Magnoliopsida</taxon>
        <taxon>eudicotyledons</taxon>
        <taxon>Gunneridae</taxon>
        <taxon>Pentapetalae</taxon>
        <taxon>rosids</taxon>
        <taxon>fabids</taxon>
        <taxon>Fabales</taxon>
        <taxon>Fabaceae</taxon>
        <taxon>Papilionoideae</taxon>
        <taxon>50 kb inversion clade</taxon>
        <taxon>NPAAA clade</taxon>
        <taxon>indigoferoid/millettioid clade</taxon>
        <taxon>Phaseoleae</taxon>
        <taxon>Flemingia</taxon>
    </lineage>
</organism>
<name>A0ABD1M5R5_9FABA</name>
<evidence type="ECO:0000256" key="1">
    <source>
        <dbReference type="SAM" id="SignalP"/>
    </source>
</evidence>
<reference evidence="2 3" key="1">
    <citation type="submission" date="2024-08" db="EMBL/GenBank/DDBJ databases">
        <title>Insights into the chromosomal genome structure of Flemingia macrophylla.</title>
        <authorList>
            <person name="Ding Y."/>
            <person name="Zhao Y."/>
            <person name="Bi W."/>
            <person name="Wu M."/>
            <person name="Zhao G."/>
            <person name="Gong Y."/>
            <person name="Li W."/>
            <person name="Zhang P."/>
        </authorList>
    </citation>
    <scope>NUCLEOTIDE SEQUENCE [LARGE SCALE GENOMIC DNA]</scope>
    <source>
        <strain evidence="2">DYQJB</strain>
        <tissue evidence="2">Leaf</tissue>
    </source>
</reference>
<dbReference type="InterPro" id="IPR038941">
    <property type="entry name" value="At4g14100-like"/>
</dbReference>
<feature type="signal peptide" evidence="1">
    <location>
        <begin position="1"/>
        <end position="35"/>
    </location>
</feature>
<keyword evidence="3" id="KW-1185">Reference proteome</keyword>
<sequence length="222" mass="25704">MRKKSWRMKVVNLKLKLKLKLVCLFVLLGYGASLADDSGSGPPTPAPWPEQFHAVLYMNLSKGKLQLSDLWYDWPRGRNVNIFQKQLADAEDLLYDIEWNNGTSFYFTHSHQCNVTDFQVGIPRPDFLDGAVYLGTRVIDGGFLCNLWQKEDFIWYYEDVLTKKPVRWDFYDGIRSHVMLFEVGKVLPDSVTQAPAHCFTHDSSLHHGHLRHRMFPPRKASS</sequence>
<protein>
    <recommendedName>
        <fullName evidence="4">Transferring glycosyl group transferase</fullName>
    </recommendedName>
</protein>
<comment type="caution">
    <text evidence="2">The sequence shown here is derived from an EMBL/GenBank/DDBJ whole genome shotgun (WGS) entry which is preliminary data.</text>
</comment>
<proteinExistence type="predicted"/>
<dbReference type="EMBL" id="JBGMDY010000006">
    <property type="protein sequence ID" value="KAL2331134.1"/>
    <property type="molecule type" value="Genomic_DNA"/>
</dbReference>
<dbReference type="Proteomes" id="UP001603857">
    <property type="component" value="Unassembled WGS sequence"/>
</dbReference>
<accession>A0ABD1M5R5</accession>
<feature type="chain" id="PRO_5044774240" description="Transferring glycosyl group transferase" evidence="1">
    <location>
        <begin position="36"/>
        <end position="222"/>
    </location>
</feature>
<evidence type="ECO:0000313" key="2">
    <source>
        <dbReference type="EMBL" id="KAL2331134.1"/>
    </source>
</evidence>
<dbReference type="AlphaFoldDB" id="A0ABD1M5R5"/>
<evidence type="ECO:0000313" key="3">
    <source>
        <dbReference type="Proteomes" id="UP001603857"/>
    </source>
</evidence>
<gene>
    <name evidence="2" type="ORF">Fmac_018715</name>
</gene>
<dbReference type="PANTHER" id="PTHR33880:SF12">
    <property type="entry name" value="TRANSFERRING GLYCOSYL GROUPS, PUTATIVE-RELATED"/>
    <property type="match status" value="1"/>
</dbReference>